<proteinExistence type="predicted"/>
<dbReference type="Proteomes" id="UP000507962">
    <property type="component" value="Unassembled WGS sequence"/>
</dbReference>
<dbReference type="EMBL" id="CAADHO010000001">
    <property type="protein sequence ID" value="VFQ43215.1"/>
    <property type="molecule type" value="Genomic_DNA"/>
</dbReference>
<keyword evidence="2" id="KW-1185">Reference proteome</keyword>
<sequence length="295" mass="33359">MKRVAISLVVITALSTALYFGTKQAQRWKSTSVQQAVEQEQERWMVDVEKLKGEVKDLREELYSDTTMETHEQKVSEVLGTPEGIAQPASGEADGCSESEKRLISFFDYLGKKYPSDQAPQARFESALTRLASNPPEIVEKDLDTLALFRNIAHLYRTLGAKDIMAFKGFLDKEPDAVEAFLPDLYKVMTDSTCHQVVPAACTPEVETLYATYFLHTLSGRSYLLRRNSRYRILATYYAVRVLHRADQSGTNIYGVDVLKALESLQSDIALYKGLARQKEYLATLEEISASYRNR</sequence>
<protein>
    <submittedName>
        <fullName evidence="1">Uncharacterized protein</fullName>
    </submittedName>
</protein>
<name>A0A4U8YHW8_9BACT</name>
<gene>
    <name evidence="1" type="ORF">MSL71_8430</name>
</gene>
<organism evidence="1 2">
    <name type="scientific">Desulfoluna butyratoxydans</name>
    <dbReference type="NCBI Taxonomy" id="231438"/>
    <lineage>
        <taxon>Bacteria</taxon>
        <taxon>Pseudomonadati</taxon>
        <taxon>Thermodesulfobacteriota</taxon>
        <taxon>Desulfobacteria</taxon>
        <taxon>Desulfobacterales</taxon>
        <taxon>Desulfolunaceae</taxon>
        <taxon>Desulfoluna</taxon>
    </lineage>
</organism>
<dbReference type="RefSeq" id="WP_180137392.1">
    <property type="nucleotide sequence ID" value="NZ_CAADHO010000001.1"/>
</dbReference>
<evidence type="ECO:0000313" key="1">
    <source>
        <dbReference type="EMBL" id="VFQ43215.1"/>
    </source>
</evidence>
<evidence type="ECO:0000313" key="2">
    <source>
        <dbReference type="Proteomes" id="UP000507962"/>
    </source>
</evidence>
<dbReference type="AlphaFoldDB" id="A0A4U8YHW8"/>
<accession>A0A4U8YHW8</accession>
<reference evidence="1 2" key="1">
    <citation type="submission" date="2019-03" db="EMBL/GenBank/DDBJ databases">
        <authorList>
            <person name="Nijsse B."/>
        </authorList>
    </citation>
    <scope>NUCLEOTIDE SEQUENCE [LARGE SCALE GENOMIC DNA]</scope>
    <source>
        <strain evidence="1">Desulfoluna butyratoxydans MSL71</strain>
    </source>
</reference>